<evidence type="ECO:0000256" key="1">
    <source>
        <dbReference type="SAM" id="Phobius"/>
    </source>
</evidence>
<keyword evidence="1" id="KW-0472">Membrane</keyword>
<dbReference type="AlphaFoldDB" id="A0AAW1MJK2"/>
<reference evidence="2 3" key="1">
    <citation type="journal article" date="2024" name="BMC Genomics">
        <title>De novo assembly and annotation of Popillia japonica's genome with initial clues to its potential as an invasive pest.</title>
        <authorList>
            <person name="Cucini C."/>
            <person name="Boschi S."/>
            <person name="Funari R."/>
            <person name="Cardaioli E."/>
            <person name="Iannotti N."/>
            <person name="Marturano G."/>
            <person name="Paoli F."/>
            <person name="Bruttini M."/>
            <person name="Carapelli A."/>
            <person name="Frati F."/>
            <person name="Nardi F."/>
        </authorList>
    </citation>
    <scope>NUCLEOTIDE SEQUENCE [LARGE SCALE GENOMIC DNA]</scope>
    <source>
        <strain evidence="2">DMR45628</strain>
    </source>
</reference>
<keyword evidence="1" id="KW-0812">Transmembrane</keyword>
<organism evidence="2 3">
    <name type="scientific">Popillia japonica</name>
    <name type="common">Japanese beetle</name>
    <dbReference type="NCBI Taxonomy" id="7064"/>
    <lineage>
        <taxon>Eukaryota</taxon>
        <taxon>Metazoa</taxon>
        <taxon>Ecdysozoa</taxon>
        <taxon>Arthropoda</taxon>
        <taxon>Hexapoda</taxon>
        <taxon>Insecta</taxon>
        <taxon>Pterygota</taxon>
        <taxon>Neoptera</taxon>
        <taxon>Endopterygota</taxon>
        <taxon>Coleoptera</taxon>
        <taxon>Polyphaga</taxon>
        <taxon>Scarabaeiformia</taxon>
        <taxon>Scarabaeidae</taxon>
        <taxon>Rutelinae</taxon>
        <taxon>Popillia</taxon>
    </lineage>
</organism>
<evidence type="ECO:0000313" key="2">
    <source>
        <dbReference type="EMBL" id="KAK9745742.1"/>
    </source>
</evidence>
<accession>A0AAW1MJK2</accession>
<proteinExistence type="predicted"/>
<dbReference type="EMBL" id="JASPKY010000046">
    <property type="protein sequence ID" value="KAK9745742.1"/>
    <property type="molecule type" value="Genomic_DNA"/>
</dbReference>
<comment type="caution">
    <text evidence="2">The sequence shown here is derived from an EMBL/GenBank/DDBJ whole genome shotgun (WGS) entry which is preliminary data.</text>
</comment>
<feature type="transmembrane region" description="Helical" evidence="1">
    <location>
        <begin position="38"/>
        <end position="56"/>
    </location>
</feature>
<keyword evidence="1" id="KW-1133">Transmembrane helix</keyword>
<protein>
    <submittedName>
        <fullName evidence="2">Uncharacterized protein</fullName>
    </submittedName>
</protein>
<evidence type="ECO:0000313" key="3">
    <source>
        <dbReference type="Proteomes" id="UP001458880"/>
    </source>
</evidence>
<dbReference type="Proteomes" id="UP001458880">
    <property type="component" value="Unassembled WGS sequence"/>
</dbReference>
<gene>
    <name evidence="2" type="ORF">QE152_g6659</name>
</gene>
<sequence length="147" mass="17207">MVDILNIRLKKYWNYKRFDKDVVSSVEETYNVVKSTEAFLLVLTVFLMYMIFLQPVLYKNVVFLVKTWIFIDTVILDTIVLICQHYIYIIVIPVVVGYDILYMTLCIDLIIQLRLTKNSLQHISDKSAEEGVRQVSATVQHQLILLS</sequence>
<name>A0AAW1MJK2_POPJA</name>
<keyword evidence="3" id="KW-1185">Reference proteome</keyword>